<reference evidence="1" key="1">
    <citation type="journal article" date="2020" name="mSystems">
        <title>Genome- and Community-Level Interaction Insights into Carbon Utilization and Element Cycling Functions of Hydrothermarchaeota in Hydrothermal Sediment.</title>
        <authorList>
            <person name="Zhou Z."/>
            <person name="Liu Y."/>
            <person name="Xu W."/>
            <person name="Pan J."/>
            <person name="Luo Z.H."/>
            <person name="Li M."/>
        </authorList>
    </citation>
    <scope>NUCLEOTIDE SEQUENCE [LARGE SCALE GENOMIC DNA]</scope>
    <source>
        <strain evidence="1">SpSt-914</strain>
    </source>
</reference>
<protein>
    <recommendedName>
        <fullName evidence="2">Exo-alpha-sialidase</fullName>
    </recommendedName>
</protein>
<organism evidence="1">
    <name type="scientific">candidate division WOR-3 bacterium</name>
    <dbReference type="NCBI Taxonomy" id="2052148"/>
    <lineage>
        <taxon>Bacteria</taxon>
        <taxon>Bacteria division WOR-3</taxon>
    </lineage>
</organism>
<evidence type="ECO:0000313" key="1">
    <source>
        <dbReference type="EMBL" id="HGD13143.1"/>
    </source>
</evidence>
<comment type="caution">
    <text evidence="1">The sequence shown here is derived from an EMBL/GenBank/DDBJ whole genome shotgun (WGS) entry which is preliminary data.</text>
</comment>
<dbReference type="SUPFAM" id="SSF89372">
    <property type="entry name" value="Fucose-specific lectin"/>
    <property type="match status" value="1"/>
</dbReference>
<sequence length="474" mass="53729">MCGLKIGLPVFILLTAAPALEWDSIIRLTTHPTRQQSGYSYQKSIAIDSSENIWVFWQDYRNSFPQLWYRMFDPAARLWLPESQFTRLPVICKPPSLACDHQGNLHLFWHIEDVNPPDFRGIWYQRFDAHSRQWQPETLLVPAPIPRVLKYPSVAVDPDSGIVHIVFFGNPDTGGFPQVFHKEFVPGTGWLPTEQLTSHPASHEAASIAVDHCGNLCVVWLGADLGSSTVQVLTRLRINGQWQPIEQVSTLPGNLTQYQPAVCAGENNTWHIVWYGQYPNWPAYQIYYRTRTLSGWSEITVLSRFTQYSQYYPSIAYLDNRCFAVWYGKTTTSPQTPQLQIAWQNPQGTWTEPVPLTSFNQTTPDQPVILTSPDAKLHILFTGDSAGNLDVYYLSGRITGSGIPDGQPAINNLPARIIAPNSGQVQLTDIPYYRVYRPDGRQVKSIRASGLYLIEYSQNGAPRFQKLIYLSPKN</sequence>
<gene>
    <name evidence="1" type="ORF">ENX16_03590</name>
</gene>
<dbReference type="AlphaFoldDB" id="A0A7V3UZR0"/>
<accession>A0A7V3UZR0</accession>
<name>A0A7V3UZR0_UNCW3</name>
<evidence type="ECO:0008006" key="2">
    <source>
        <dbReference type="Google" id="ProtNLM"/>
    </source>
</evidence>
<proteinExistence type="predicted"/>
<dbReference type="EMBL" id="DTMZ01000080">
    <property type="protein sequence ID" value="HGD13143.1"/>
    <property type="molecule type" value="Genomic_DNA"/>
</dbReference>